<dbReference type="Proteomes" id="UP000274556">
    <property type="component" value="Unassembled WGS sequence"/>
</dbReference>
<dbReference type="PANTHER" id="PTHR45138">
    <property type="entry name" value="REGULATORY COMPONENTS OF SENSORY TRANSDUCTION SYSTEM"/>
    <property type="match status" value="1"/>
</dbReference>
<accession>A0A495V6T9</accession>
<feature type="domain" description="GGDEF" evidence="5">
    <location>
        <begin position="348"/>
        <end position="476"/>
    </location>
</feature>
<feature type="transmembrane region" description="Helical" evidence="4">
    <location>
        <begin position="173"/>
        <end position="191"/>
    </location>
</feature>
<dbReference type="InterPro" id="IPR000160">
    <property type="entry name" value="GGDEF_dom"/>
</dbReference>
<keyword evidence="4" id="KW-0472">Membrane</keyword>
<gene>
    <name evidence="6" type="ORF">BDD21_2533</name>
</gene>
<sequence>MNDRALAMSRRFSLTLERNLAVIFALLGILLTALIALHWVIVIEPTLRADAESRSRAFAQAQSSGIESVLRNTDRPDQLANEIRTELDAVLLLKDESTETPFVRRITLVLDEDLLALAAESLDLARGVEQCSDCFVTQVPLYDPDGHLLVGIATFYSSPQFLNDLVRSVRGKLLWVGGAMLLVIALAWFGASRVLRRLGESESNLRTLFEAAPFPMILAERGLAGVVQANQAAKTYLALEPDTTGRLNSAAWEALAADGLPAGIGEQRETQILTRARNRRWAVVSAMPIRFSGVSSRLISLVDISELKATQDNLRQASLTDGLTGAYNRRHLMQRLAEEIERAKRYLDDLSVILLDLDSFKMINDTFGHRAGDEVLVKVAATLRACTRDVDVSGRYGGEEFLVILPHTSAAAAMEIAERIRIAVKTLTWSHPGLRVTVSGGVCEYAGLDVDSLVEIADQRLYRAKEGVGIVWWVHPDRQGMTQWTLECTPDPRACARRSAIDVATPHRSMTRIGTRPS</sequence>
<dbReference type="GO" id="GO:1902201">
    <property type="term" value="P:negative regulation of bacterial-type flagellum-dependent cell motility"/>
    <property type="evidence" value="ECO:0007669"/>
    <property type="project" value="TreeGrafter"/>
</dbReference>
<keyword evidence="4" id="KW-1133">Transmembrane helix</keyword>
<comment type="catalytic activity">
    <reaction evidence="3">
        <text>2 GTP = 3',3'-c-di-GMP + 2 diphosphate</text>
        <dbReference type="Rhea" id="RHEA:24898"/>
        <dbReference type="ChEBI" id="CHEBI:33019"/>
        <dbReference type="ChEBI" id="CHEBI:37565"/>
        <dbReference type="ChEBI" id="CHEBI:58805"/>
        <dbReference type="EC" id="2.7.7.65"/>
    </reaction>
</comment>
<evidence type="ECO:0000256" key="1">
    <source>
        <dbReference type="ARBA" id="ARBA00001946"/>
    </source>
</evidence>
<evidence type="ECO:0000256" key="4">
    <source>
        <dbReference type="SAM" id="Phobius"/>
    </source>
</evidence>
<comment type="caution">
    <text evidence="6">The sequence shown here is derived from an EMBL/GenBank/DDBJ whole genome shotgun (WGS) entry which is preliminary data.</text>
</comment>
<dbReference type="EMBL" id="RBXL01000001">
    <property type="protein sequence ID" value="RKT45116.1"/>
    <property type="molecule type" value="Genomic_DNA"/>
</dbReference>
<dbReference type="GO" id="GO:0052621">
    <property type="term" value="F:diguanylate cyclase activity"/>
    <property type="evidence" value="ECO:0007669"/>
    <property type="project" value="UniProtKB-EC"/>
</dbReference>
<dbReference type="Pfam" id="PF00990">
    <property type="entry name" value="GGDEF"/>
    <property type="match status" value="1"/>
</dbReference>
<keyword evidence="7" id="KW-1185">Reference proteome</keyword>
<evidence type="ECO:0000256" key="2">
    <source>
        <dbReference type="ARBA" id="ARBA00012528"/>
    </source>
</evidence>
<dbReference type="Gene3D" id="3.30.70.270">
    <property type="match status" value="1"/>
</dbReference>
<organism evidence="6 7">
    <name type="scientific">Thiocapsa rosea</name>
    <dbReference type="NCBI Taxonomy" id="69360"/>
    <lineage>
        <taxon>Bacteria</taxon>
        <taxon>Pseudomonadati</taxon>
        <taxon>Pseudomonadota</taxon>
        <taxon>Gammaproteobacteria</taxon>
        <taxon>Chromatiales</taxon>
        <taxon>Chromatiaceae</taxon>
        <taxon>Thiocapsa</taxon>
    </lineage>
</organism>
<dbReference type="SUPFAM" id="SSF55785">
    <property type="entry name" value="PYP-like sensor domain (PAS domain)"/>
    <property type="match status" value="1"/>
</dbReference>
<dbReference type="InterPro" id="IPR043128">
    <property type="entry name" value="Rev_trsase/Diguanyl_cyclase"/>
</dbReference>
<dbReference type="InterPro" id="IPR000014">
    <property type="entry name" value="PAS"/>
</dbReference>
<feature type="transmembrane region" description="Helical" evidence="4">
    <location>
        <begin position="20"/>
        <end position="41"/>
    </location>
</feature>
<comment type="cofactor">
    <cofactor evidence="1">
        <name>Mg(2+)</name>
        <dbReference type="ChEBI" id="CHEBI:18420"/>
    </cofactor>
</comment>
<dbReference type="Gene3D" id="3.30.450.20">
    <property type="entry name" value="PAS domain"/>
    <property type="match status" value="1"/>
</dbReference>
<dbReference type="NCBIfam" id="TIGR00254">
    <property type="entry name" value="GGDEF"/>
    <property type="match status" value="1"/>
</dbReference>
<dbReference type="FunFam" id="3.30.70.270:FF:000001">
    <property type="entry name" value="Diguanylate cyclase domain protein"/>
    <property type="match status" value="1"/>
</dbReference>
<dbReference type="GO" id="GO:0043709">
    <property type="term" value="P:cell adhesion involved in single-species biofilm formation"/>
    <property type="evidence" value="ECO:0007669"/>
    <property type="project" value="TreeGrafter"/>
</dbReference>
<dbReference type="SUPFAM" id="SSF55073">
    <property type="entry name" value="Nucleotide cyclase"/>
    <property type="match status" value="1"/>
</dbReference>
<dbReference type="Pfam" id="PF13188">
    <property type="entry name" value="PAS_8"/>
    <property type="match status" value="1"/>
</dbReference>
<dbReference type="RefSeq" id="WP_245969567.1">
    <property type="nucleotide sequence ID" value="NZ_RBXL01000001.1"/>
</dbReference>
<name>A0A495V6T9_9GAMM</name>
<dbReference type="GO" id="GO:0005886">
    <property type="term" value="C:plasma membrane"/>
    <property type="evidence" value="ECO:0007669"/>
    <property type="project" value="TreeGrafter"/>
</dbReference>
<keyword evidence="4" id="KW-0812">Transmembrane</keyword>
<dbReference type="SMART" id="SM00267">
    <property type="entry name" value="GGDEF"/>
    <property type="match status" value="1"/>
</dbReference>
<reference evidence="6 7" key="1">
    <citation type="submission" date="2018-10" db="EMBL/GenBank/DDBJ databases">
        <title>Genomic Encyclopedia of Archaeal and Bacterial Type Strains, Phase II (KMG-II): from individual species to whole genera.</title>
        <authorList>
            <person name="Goeker M."/>
        </authorList>
    </citation>
    <scope>NUCLEOTIDE SEQUENCE [LARGE SCALE GENOMIC DNA]</scope>
    <source>
        <strain evidence="6 7">DSM 235</strain>
    </source>
</reference>
<evidence type="ECO:0000256" key="3">
    <source>
        <dbReference type="ARBA" id="ARBA00034247"/>
    </source>
</evidence>
<evidence type="ECO:0000259" key="5">
    <source>
        <dbReference type="PROSITE" id="PS50887"/>
    </source>
</evidence>
<evidence type="ECO:0000313" key="7">
    <source>
        <dbReference type="Proteomes" id="UP000274556"/>
    </source>
</evidence>
<dbReference type="InterPro" id="IPR035965">
    <property type="entry name" value="PAS-like_dom_sf"/>
</dbReference>
<dbReference type="InterPro" id="IPR029787">
    <property type="entry name" value="Nucleotide_cyclase"/>
</dbReference>
<proteinExistence type="predicted"/>
<dbReference type="EC" id="2.7.7.65" evidence="2"/>
<dbReference type="PROSITE" id="PS50887">
    <property type="entry name" value="GGDEF"/>
    <property type="match status" value="1"/>
</dbReference>
<dbReference type="InterPro" id="IPR050469">
    <property type="entry name" value="Diguanylate_Cyclase"/>
</dbReference>
<protein>
    <recommendedName>
        <fullName evidence="2">diguanylate cyclase</fullName>
        <ecNumber evidence="2">2.7.7.65</ecNumber>
    </recommendedName>
</protein>
<evidence type="ECO:0000313" key="6">
    <source>
        <dbReference type="EMBL" id="RKT45116.1"/>
    </source>
</evidence>
<dbReference type="PANTHER" id="PTHR45138:SF9">
    <property type="entry name" value="DIGUANYLATE CYCLASE DGCM-RELATED"/>
    <property type="match status" value="1"/>
</dbReference>
<dbReference type="AlphaFoldDB" id="A0A495V6T9"/>
<dbReference type="CDD" id="cd01949">
    <property type="entry name" value="GGDEF"/>
    <property type="match status" value="1"/>
</dbReference>